<feature type="transmembrane region" description="Helical" evidence="1">
    <location>
        <begin position="43"/>
        <end position="65"/>
    </location>
</feature>
<dbReference type="AlphaFoldDB" id="A0A4Q2KEE8"/>
<keyword evidence="1" id="KW-0472">Membrane</keyword>
<evidence type="ECO:0000313" key="3">
    <source>
        <dbReference type="Proteomes" id="UP000291269"/>
    </source>
</evidence>
<evidence type="ECO:0000313" key="2">
    <source>
        <dbReference type="EMBL" id="RXZ61872.1"/>
    </source>
</evidence>
<comment type="caution">
    <text evidence="2">The sequence shown here is derived from an EMBL/GenBank/DDBJ whole genome shotgun (WGS) entry which is preliminary data.</text>
</comment>
<dbReference type="RefSeq" id="WP_129224979.1">
    <property type="nucleotide sequence ID" value="NZ_SDOZ01000002.1"/>
</dbReference>
<name>A0A4Q2KEE8_9FIRM</name>
<keyword evidence="3" id="KW-1185">Reference proteome</keyword>
<dbReference type="Proteomes" id="UP000291269">
    <property type="component" value="Unassembled WGS sequence"/>
</dbReference>
<dbReference type="EMBL" id="SDOZ01000002">
    <property type="protein sequence ID" value="RXZ61872.1"/>
    <property type="molecule type" value="Genomic_DNA"/>
</dbReference>
<proteinExistence type="predicted"/>
<reference evidence="2 3" key="1">
    <citation type="journal article" date="2019" name="Gut">
        <title>Antibiotics-induced monodominance of a novel gut bacterial order.</title>
        <authorList>
            <person name="Hildebrand F."/>
            <person name="Moitinho-Silva L."/>
            <person name="Blasche S."/>
            <person name="Jahn M.T."/>
            <person name="Gossmann T.I."/>
            <person name="Heuerta-Cepas J."/>
            <person name="Hercog R."/>
            <person name="Luetge M."/>
            <person name="Bahram M."/>
            <person name="Pryszlak A."/>
            <person name="Alves R.J."/>
            <person name="Waszak S.M."/>
            <person name="Zhu A."/>
            <person name="Ye L."/>
            <person name="Costea P.I."/>
            <person name="Aalvink S."/>
            <person name="Belzer C."/>
            <person name="Forslund S.K."/>
            <person name="Sunagawa S."/>
            <person name="Hentschel U."/>
            <person name="Merten C."/>
            <person name="Patil K.R."/>
            <person name="Benes V."/>
            <person name="Bork P."/>
        </authorList>
    </citation>
    <scope>NUCLEOTIDE SEQUENCE [LARGE SCALE GENOMIC DNA]</scope>
    <source>
        <strain evidence="2 3">HDS1380</strain>
    </source>
</reference>
<organism evidence="2 3">
    <name type="scientific">Candidatus Borkfalkia ceftriaxoniphila</name>
    <dbReference type="NCBI Taxonomy" id="2508949"/>
    <lineage>
        <taxon>Bacteria</taxon>
        <taxon>Bacillati</taxon>
        <taxon>Bacillota</taxon>
        <taxon>Clostridia</taxon>
        <taxon>Christensenellales</taxon>
        <taxon>Christensenellaceae</taxon>
        <taxon>Candidatus Borkfalkia</taxon>
    </lineage>
</organism>
<accession>A0A4Q2KEE8</accession>
<keyword evidence="1" id="KW-1133">Transmembrane helix</keyword>
<feature type="transmembrane region" description="Helical" evidence="1">
    <location>
        <begin position="13"/>
        <end position="31"/>
    </location>
</feature>
<evidence type="ECO:0000256" key="1">
    <source>
        <dbReference type="SAM" id="Phobius"/>
    </source>
</evidence>
<gene>
    <name evidence="2" type="ORF">ESZ91_05655</name>
</gene>
<sequence>MEWLQIAAIFDKFGADVLALGALAYVLTLILKKTLLKKAPKKYLTFVPFLLGILLYAAFSFFTHWQAPPVQETLQKGVAAGGAATVIHVVYEQFLRGGAPTEISVRTDCVREILAGFFEEVPEGLAENLCALAGEEDGQEKMRGLLAENLPEFTPSQRENLLKWLVKTIENV</sequence>
<keyword evidence="1" id="KW-0812">Transmembrane</keyword>
<protein>
    <submittedName>
        <fullName evidence="2">Uncharacterized protein</fullName>
    </submittedName>
</protein>